<keyword evidence="3" id="KW-1185">Reference proteome</keyword>
<accession>I5ARR7</accession>
<dbReference type="Proteomes" id="UP000005753">
    <property type="component" value="Chromosome"/>
</dbReference>
<proteinExistence type="predicted"/>
<keyword evidence="1" id="KW-1133">Transmembrane helix</keyword>
<reference evidence="2 3" key="2">
    <citation type="submission" date="2012-02" db="EMBL/GenBank/DDBJ databases">
        <title>Improved High-Quality Draft sequence of Eubacterium cellulosolvens 6.</title>
        <authorList>
            <consortium name="US DOE Joint Genome Institute"/>
            <person name="Lucas S."/>
            <person name="Han J."/>
            <person name="Lapidus A."/>
            <person name="Cheng J.-F."/>
            <person name="Goodwin L."/>
            <person name="Pitluck S."/>
            <person name="Peters L."/>
            <person name="Mikhailova N."/>
            <person name="Gu W."/>
            <person name="Detter J.C."/>
            <person name="Han C."/>
            <person name="Tapia R."/>
            <person name="Land M."/>
            <person name="Hauser L."/>
            <person name="Kyrpides N."/>
            <person name="Ivanova N."/>
            <person name="Pagani I."/>
            <person name="Johnson E."/>
            <person name="Mukhopadhyay B."/>
            <person name="Anderson I."/>
            <person name="Woyke T."/>
        </authorList>
    </citation>
    <scope>NUCLEOTIDE SEQUENCE [LARGE SCALE GENOMIC DNA]</scope>
    <source>
        <strain evidence="2 3">6</strain>
    </source>
</reference>
<name>I5ARR7_EUBC6</name>
<gene>
    <name evidence="2" type="ORF">EubceDRAFT1_0651</name>
</gene>
<dbReference type="EMBL" id="CM001487">
    <property type="protein sequence ID" value="EIM56490.1"/>
    <property type="molecule type" value="Genomic_DNA"/>
</dbReference>
<reference evidence="2 3" key="1">
    <citation type="submission" date="2010-08" db="EMBL/GenBank/DDBJ databases">
        <authorList>
            <consortium name="US DOE Joint Genome Institute (JGI-PGF)"/>
            <person name="Lucas S."/>
            <person name="Copeland A."/>
            <person name="Lapidus A."/>
            <person name="Cheng J.-F."/>
            <person name="Bruce D."/>
            <person name="Goodwin L."/>
            <person name="Pitluck S."/>
            <person name="Land M.L."/>
            <person name="Hauser L."/>
            <person name="Chang Y.-J."/>
            <person name="Anderson I.J."/>
            <person name="Johnson E."/>
            <person name="Mulhopadhyay B."/>
            <person name="Kyrpides N."/>
            <person name="Woyke T.J."/>
        </authorList>
    </citation>
    <scope>NUCLEOTIDE SEQUENCE [LARGE SCALE GENOMIC DNA]</scope>
    <source>
        <strain evidence="2 3">6</strain>
    </source>
</reference>
<dbReference type="HOGENOM" id="CLU_1439111_0_0_9"/>
<evidence type="ECO:0000256" key="1">
    <source>
        <dbReference type="SAM" id="Phobius"/>
    </source>
</evidence>
<feature type="transmembrane region" description="Helical" evidence="1">
    <location>
        <begin position="7"/>
        <end position="28"/>
    </location>
</feature>
<evidence type="ECO:0000313" key="2">
    <source>
        <dbReference type="EMBL" id="EIM56490.1"/>
    </source>
</evidence>
<dbReference type="AlphaFoldDB" id="I5ARR7"/>
<keyword evidence="1" id="KW-0472">Membrane</keyword>
<sequence length="188" mass="21764">MEFRKKLPAYIIIATCVLTVILTIPYAFHKDVPEGTKDYILTRMYGNGDVVAEYQKMILKQKLCEKTKTDDMYLHIYATEEQRQRWVKEAKKNLEDLAKQSKNSKLKFLFNDKYDTLNVKIPAGTNPYKAGALMHQALFNAQLYQVFSGGSYWNVHVIVDNSTTGERLIDVNHPMQEVVIDPEKIKKK</sequence>
<evidence type="ECO:0000313" key="3">
    <source>
        <dbReference type="Proteomes" id="UP000005753"/>
    </source>
</evidence>
<keyword evidence="1" id="KW-0812">Transmembrane</keyword>
<organism evidence="2 3">
    <name type="scientific">Eubacterium cellulosolvens (strain ATCC 43171 / JCM 9499 / 6)</name>
    <name type="common">Cillobacterium cellulosolvens</name>
    <dbReference type="NCBI Taxonomy" id="633697"/>
    <lineage>
        <taxon>Bacteria</taxon>
        <taxon>Bacillati</taxon>
        <taxon>Bacillota</taxon>
        <taxon>Clostridia</taxon>
        <taxon>Eubacteriales</taxon>
        <taxon>Eubacteriaceae</taxon>
        <taxon>Eubacterium</taxon>
    </lineage>
</organism>
<dbReference type="OrthoDB" id="9798935at2"/>
<protein>
    <submittedName>
        <fullName evidence="2">Uncharacterized protein</fullName>
    </submittedName>
</protein>